<proteinExistence type="predicted"/>
<dbReference type="InterPro" id="IPR050902">
    <property type="entry name" value="ABC_Transporter_SBP"/>
</dbReference>
<accession>A0A9X3Z766</accession>
<feature type="domain" description="Fe/B12 periplasmic-binding" evidence="1">
    <location>
        <begin position="39"/>
        <end position="301"/>
    </location>
</feature>
<dbReference type="AlphaFoldDB" id="A0A9X3Z766"/>
<evidence type="ECO:0000313" key="3">
    <source>
        <dbReference type="Proteomes" id="UP001141619"/>
    </source>
</evidence>
<dbReference type="SUPFAM" id="SSF53807">
    <property type="entry name" value="Helical backbone' metal receptor"/>
    <property type="match status" value="1"/>
</dbReference>
<dbReference type="EMBL" id="JANWOI010000003">
    <property type="protein sequence ID" value="MDA5193920.1"/>
    <property type="molecule type" value="Genomic_DNA"/>
</dbReference>
<protein>
    <submittedName>
        <fullName evidence="2">ABC transporter substrate-binding protein</fullName>
    </submittedName>
</protein>
<comment type="caution">
    <text evidence="2">The sequence shown here is derived from an EMBL/GenBank/DDBJ whole genome shotgun (WGS) entry which is preliminary data.</text>
</comment>
<dbReference type="RefSeq" id="WP_274943627.1">
    <property type="nucleotide sequence ID" value="NZ_JANWOI010000003.1"/>
</dbReference>
<evidence type="ECO:0000259" key="1">
    <source>
        <dbReference type="PROSITE" id="PS50983"/>
    </source>
</evidence>
<dbReference type="Proteomes" id="UP001141619">
    <property type="component" value="Unassembled WGS sequence"/>
</dbReference>
<dbReference type="Pfam" id="PF01497">
    <property type="entry name" value="Peripla_BP_2"/>
    <property type="match status" value="1"/>
</dbReference>
<reference evidence="2" key="1">
    <citation type="submission" date="2022-08" db="EMBL/GenBank/DDBJ databases">
        <authorList>
            <person name="Vandamme P."/>
            <person name="Hettiarachchi A."/>
            <person name="Peeters C."/>
            <person name="Cnockaert M."/>
            <person name="Carlier A."/>
        </authorList>
    </citation>
    <scope>NUCLEOTIDE SEQUENCE</scope>
    <source>
        <strain evidence="2">LMG 31809</strain>
    </source>
</reference>
<gene>
    <name evidence="2" type="ORF">NYP16_08150</name>
</gene>
<organism evidence="2 3">
    <name type="scientific">Govanella unica</name>
    <dbReference type="NCBI Taxonomy" id="2975056"/>
    <lineage>
        <taxon>Bacteria</taxon>
        <taxon>Pseudomonadati</taxon>
        <taxon>Pseudomonadota</taxon>
        <taxon>Alphaproteobacteria</taxon>
        <taxon>Emcibacterales</taxon>
        <taxon>Govanellaceae</taxon>
        <taxon>Govanella</taxon>
    </lineage>
</organism>
<keyword evidence="3" id="KW-1185">Reference proteome</keyword>
<evidence type="ECO:0000313" key="2">
    <source>
        <dbReference type="EMBL" id="MDA5193920.1"/>
    </source>
</evidence>
<sequence>MRGFVAASRAISFVTGGRGVVLALTAFLCAGTCAAAPQRVISLDFCADQFLLALADRSQIAAVSRDVGNERSYLAAAAKGLPQSGDSIEDIVVEHPDLVLRVWGGGYRVDEMLGRFRVPVVTIPFTQDLAGLRQSLRDVGHALGQEARADDLIVDMDRRLAAVETKWRHLRPEDRPRAVYITPGGVLAGAGTLMDAMMQAAGLRNLTAEAGYRGWQSVDLERLLLTDPDVIVLGFQDLVANRAERWQPGRHDALKQFIAARPNVEIPSRVIACSAWYFVDGVEAIFDRLVAPRLQPERPRP</sequence>
<name>A0A9X3Z766_9PROT</name>
<reference evidence="2" key="2">
    <citation type="journal article" date="2023" name="Syst. Appl. Microbiol.">
        <title>Govania unica gen. nov., sp. nov., a rare biosphere bacterium that represents a novel family in the class Alphaproteobacteria.</title>
        <authorList>
            <person name="Vandamme P."/>
            <person name="Peeters C."/>
            <person name="Hettiarachchi A."/>
            <person name="Cnockaert M."/>
            <person name="Carlier A."/>
        </authorList>
    </citation>
    <scope>NUCLEOTIDE SEQUENCE</scope>
    <source>
        <strain evidence="2">LMG 31809</strain>
    </source>
</reference>
<dbReference type="PANTHER" id="PTHR30535">
    <property type="entry name" value="VITAMIN B12-BINDING PROTEIN"/>
    <property type="match status" value="1"/>
</dbReference>
<dbReference type="PROSITE" id="PS50983">
    <property type="entry name" value="FE_B12_PBP"/>
    <property type="match status" value="1"/>
</dbReference>
<dbReference type="InterPro" id="IPR002491">
    <property type="entry name" value="ABC_transptr_periplasmic_BD"/>
</dbReference>
<dbReference type="Gene3D" id="3.40.50.1980">
    <property type="entry name" value="Nitrogenase molybdenum iron protein domain"/>
    <property type="match status" value="2"/>
</dbReference>
<dbReference type="PANTHER" id="PTHR30535:SF34">
    <property type="entry name" value="MOLYBDATE-BINDING PROTEIN MOLA"/>
    <property type="match status" value="1"/>
</dbReference>